<evidence type="ECO:0000313" key="1">
    <source>
        <dbReference type="EMBL" id="KZO89466.1"/>
    </source>
</evidence>
<dbReference type="EMBL" id="KV417403">
    <property type="protein sequence ID" value="KZO89466.1"/>
    <property type="molecule type" value="Genomic_DNA"/>
</dbReference>
<dbReference type="OrthoDB" id="432234at2759"/>
<dbReference type="SUPFAM" id="SSF52540">
    <property type="entry name" value="P-loop containing nucleoside triphosphate hydrolases"/>
    <property type="match status" value="1"/>
</dbReference>
<proteinExistence type="predicted"/>
<accession>A0A167FGL9</accession>
<evidence type="ECO:0000313" key="2">
    <source>
        <dbReference type="Proteomes" id="UP000076738"/>
    </source>
</evidence>
<feature type="non-terminal residue" evidence="1">
    <location>
        <position position="73"/>
    </location>
</feature>
<sequence>ITAHKAQGATLDRVIVDLAGCKGTEAPYVMCSRVRSLDGLLVLRAFSPARIQSRQSEETRREMWRLHHLALRT</sequence>
<dbReference type="AlphaFoldDB" id="A0A167FGL9"/>
<dbReference type="InterPro" id="IPR027417">
    <property type="entry name" value="P-loop_NTPase"/>
</dbReference>
<organism evidence="1 2">
    <name type="scientific">Calocera viscosa (strain TUFC12733)</name>
    <dbReference type="NCBI Taxonomy" id="1330018"/>
    <lineage>
        <taxon>Eukaryota</taxon>
        <taxon>Fungi</taxon>
        <taxon>Dikarya</taxon>
        <taxon>Basidiomycota</taxon>
        <taxon>Agaricomycotina</taxon>
        <taxon>Dacrymycetes</taxon>
        <taxon>Dacrymycetales</taxon>
        <taxon>Dacrymycetaceae</taxon>
        <taxon>Calocera</taxon>
    </lineage>
</organism>
<name>A0A167FGL9_CALVF</name>
<evidence type="ECO:0008006" key="3">
    <source>
        <dbReference type="Google" id="ProtNLM"/>
    </source>
</evidence>
<reference evidence="1 2" key="1">
    <citation type="journal article" date="2016" name="Mol. Biol. Evol.">
        <title>Comparative Genomics of Early-Diverging Mushroom-Forming Fungi Provides Insights into the Origins of Lignocellulose Decay Capabilities.</title>
        <authorList>
            <person name="Nagy L.G."/>
            <person name="Riley R."/>
            <person name="Tritt A."/>
            <person name="Adam C."/>
            <person name="Daum C."/>
            <person name="Floudas D."/>
            <person name="Sun H."/>
            <person name="Yadav J.S."/>
            <person name="Pangilinan J."/>
            <person name="Larsson K.H."/>
            <person name="Matsuura K."/>
            <person name="Barry K."/>
            <person name="Labutti K."/>
            <person name="Kuo R."/>
            <person name="Ohm R.A."/>
            <person name="Bhattacharya S.S."/>
            <person name="Shirouzu T."/>
            <person name="Yoshinaga Y."/>
            <person name="Martin F.M."/>
            <person name="Grigoriev I.V."/>
            <person name="Hibbett D.S."/>
        </authorList>
    </citation>
    <scope>NUCLEOTIDE SEQUENCE [LARGE SCALE GENOMIC DNA]</scope>
    <source>
        <strain evidence="1 2">TUFC12733</strain>
    </source>
</reference>
<gene>
    <name evidence="1" type="ORF">CALVIDRAFT_462526</name>
</gene>
<dbReference type="Proteomes" id="UP000076738">
    <property type="component" value="Unassembled WGS sequence"/>
</dbReference>
<keyword evidence="2" id="KW-1185">Reference proteome</keyword>
<feature type="non-terminal residue" evidence="1">
    <location>
        <position position="1"/>
    </location>
</feature>
<dbReference type="STRING" id="1330018.A0A167FGL9"/>
<protein>
    <recommendedName>
        <fullName evidence="3">UvrD-like helicase C-terminal domain-containing protein</fullName>
    </recommendedName>
</protein>